<dbReference type="EMBL" id="CM039427">
    <property type="protein sequence ID" value="KAI4353166.1"/>
    <property type="molecule type" value="Genomic_DNA"/>
</dbReference>
<sequence length="98" mass="10927">MHKRGHVRRHDATSAFLRGLAKRTKAEEAKLQLNGQTEKSWLIITHTNKQRQGMLTYLHSPLGLEIALSLSLALVEGSPAYSVVDSKVEIGDLVEEFC</sequence>
<proteinExistence type="predicted"/>
<organism evidence="1 2">
    <name type="scientific">Bauhinia variegata</name>
    <name type="common">Purple orchid tree</name>
    <name type="synonym">Phanera variegata</name>
    <dbReference type="NCBI Taxonomy" id="167791"/>
    <lineage>
        <taxon>Eukaryota</taxon>
        <taxon>Viridiplantae</taxon>
        <taxon>Streptophyta</taxon>
        <taxon>Embryophyta</taxon>
        <taxon>Tracheophyta</taxon>
        <taxon>Spermatophyta</taxon>
        <taxon>Magnoliopsida</taxon>
        <taxon>eudicotyledons</taxon>
        <taxon>Gunneridae</taxon>
        <taxon>Pentapetalae</taxon>
        <taxon>rosids</taxon>
        <taxon>fabids</taxon>
        <taxon>Fabales</taxon>
        <taxon>Fabaceae</taxon>
        <taxon>Cercidoideae</taxon>
        <taxon>Cercideae</taxon>
        <taxon>Bauhiniinae</taxon>
        <taxon>Bauhinia</taxon>
    </lineage>
</organism>
<accession>A0ACB9PX93</accession>
<protein>
    <submittedName>
        <fullName evidence="1">Uncharacterized protein</fullName>
    </submittedName>
</protein>
<reference evidence="1 2" key="1">
    <citation type="journal article" date="2022" name="DNA Res.">
        <title>Chromosomal-level genome assembly of the orchid tree Bauhinia variegata (Leguminosae; Cercidoideae) supports the allotetraploid origin hypothesis of Bauhinia.</title>
        <authorList>
            <person name="Zhong Y."/>
            <person name="Chen Y."/>
            <person name="Zheng D."/>
            <person name="Pang J."/>
            <person name="Liu Y."/>
            <person name="Luo S."/>
            <person name="Meng S."/>
            <person name="Qian L."/>
            <person name="Wei D."/>
            <person name="Dai S."/>
            <person name="Zhou R."/>
        </authorList>
    </citation>
    <scope>NUCLEOTIDE SEQUENCE [LARGE SCALE GENOMIC DNA]</scope>
    <source>
        <strain evidence="1">BV-YZ2020</strain>
    </source>
</reference>
<dbReference type="Proteomes" id="UP000828941">
    <property type="component" value="Chromosome 2"/>
</dbReference>
<evidence type="ECO:0000313" key="2">
    <source>
        <dbReference type="Proteomes" id="UP000828941"/>
    </source>
</evidence>
<evidence type="ECO:0000313" key="1">
    <source>
        <dbReference type="EMBL" id="KAI4353166.1"/>
    </source>
</evidence>
<name>A0ACB9PX93_BAUVA</name>
<keyword evidence="2" id="KW-1185">Reference proteome</keyword>
<comment type="caution">
    <text evidence="1">The sequence shown here is derived from an EMBL/GenBank/DDBJ whole genome shotgun (WGS) entry which is preliminary data.</text>
</comment>
<gene>
    <name evidence="1" type="ORF">L6164_002137</name>
</gene>